<dbReference type="SUPFAM" id="SSF50978">
    <property type="entry name" value="WD40 repeat-like"/>
    <property type="match status" value="1"/>
</dbReference>
<dbReference type="PROSITE" id="PS00678">
    <property type="entry name" value="WD_REPEATS_1"/>
    <property type="match status" value="1"/>
</dbReference>
<feature type="repeat" description="WD" evidence="4">
    <location>
        <begin position="494"/>
        <end position="524"/>
    </location>
</feature>
<sequence>MESFNNTQEPDEGYSEHPLYPSSTEDHLSPARHSRDPAAFMAWLSPRLSTLNVEQRKQLAMALLAELPTTAIQDIVIKQLNPRLYIDFVSKLPAEICLKIFGYLDPVSLINVARCCREWYNLSLDHKLWEQLFYLEGWQAVPKEIRLAERRMKSSWTSSETIQPQRMRSSEYGHVYKKRAISDPARQETEHNAMELDRDDDTEMSGTGASLFGGDGRVTGSTSSSKTTSSVIQHLGGLVVESPSPMPVDMPLDKKGKGRATAPSFDSPVPSTIQASLPKSSLWNYHAQSGRYRINWQYLYIMRRRLEYNWEAGKYTNFQLPHPDYPQEGHKECVYSLQFDPDYVVSGSRDKTIRIWNLKTRRLVRKPLTGHRGSVLCLQFDADPEEDLIVSGSSDSDVIIWKFSTGDKIQVLDRAHSESVLNVKFDKRILVTCSKDRSIKIFNRKPLRAGDVGYPGNIDDLVGPVPINLKDYGYDDPLFSRLPVTQPFTEIGCLEGHGAAVNAVQIHGDEIVSASGDRHIKVWDWPQQICRRTFLGHHKGIACVQYDGRRIISGSSDNEVKVFDRETGLEVATLKGHVSLVRTVQAGFGDLPYSIEEDRSTAKAIDEEYFAAVKTGTLVNSNLSRGRGPNAGGRRPEDITAYGAKLPPGGGGGRYARIVSGSYDQSIIIWRRDKEGKWRRAHILQQAEAAANAYRQPSHLADSHLPSPSQSPAPSLHHNARPLARHPAPPPPPASAPPALESTGNLTHVEHPIHATMTPQTTMSYSRLIDQSVTQGPAALQNALTSFPTMLAYDSRIQGAIDQVPDAVTRSNLRQVVATAVQRTQLQQSRIRESVQQAMAAPLATQSASQAGSGAASALPPHLLPTPRPSRQSSRPNHTATTAAAPPLPPAPIPAHHPHIAQNDQPRVFKLQFDAHKIICCSQTSTIVGWDFCNGDPELEEVVRFFAPVE</sequence>
<dbReference type="Proteomes" id="UP000758603">
    <property type="component" value="Unassembled WGS sequence"/>
</dbReference>
<dbReference type="PANTHER" id="PTHR14604">
    <property type="entry name" value="WD40 REPEAT PF20"/>
    <property type="match status" value="1"/>
</dbReference>
<dbReference type="SMART" id="SM00320">
    <property type="entry name" value="WD40"/>
    <property type="match status" value="7"/>
</dbReference>
<dbReference type="EMBL" id="JAGPXC010000002">
    <property type="protein sequence ID" value="KAH6657627.1"/>
    <property type="molecule type" value="Genomic_DNA"/>
</dbReference>
<feature type="region of interest" description="Disordered" evidence="5">
    <location>
        <begin position="1"/>
        <end position="32"/>
    </location>
</feature>
<dbReference type="InterPro" id="IPR036047">
    <property type="entry name" value="F-box-like_dom_sf"/>
</dbReference>
<keyword evidence="3" id="KW-0677">Repeat</keyword>
<comment type="caution">
    <text evidence="7">The sequence shown here is derived from an EMBL/GenBank/DDBJ whole genome shotgun (WGS) entry which is preliminary data.</text>
</comment>
<dbReference type="InterPro" id="IPR050995">
    <property type="entry name" value="WD-F-box_domain-protein"/>
</dbReference>
<proteinExistence type="inferred from homology"/>
<dbReference type="InterPro" id="IPR001810">
    <property type="entry name" value="F-box_dom"/>
</dbReference>
<feature type="region of interest" description="Disordered" evidence="5">
    <location>
        <begin position="842"/>
        <end position="900"/>
    </location>
</feature>
<organism evidence="7 8">
    <name type="scientific">Truncatella angustata</name>
    <dbReference type="NCBI Taxonomy" id="152316"/>
    <lineage>
        <taxon>Eukaryota</taxon>
        <taxon>Fungi</taxon>
        <taxon>Dikarya</taxon>
        <taxon>Ascomycota</taxon>
        <taxon>Pezizomycotina</taxon>
        <taxon>Sordariomycetes</taxon>
        <taxon>Xylariomycetidae</taxon>
        <taxon>Amphisphaeriales</taxon>
        <taxon>Sporocadaceae</taxon>
        <taxon>Truncatella</taxon>
    </lineage>
</organism>
<evidence type="ECO:0000313" key="7">
    <source>
        <dbReference type="EMBL" id="KAH6657627.1"/>
    </source>
</evidence>
<feature type="compositionally biased region" description="Low complexity" evidence="5">
    <location>
        <begin position="869"/>
        <end position="885"/>
    </location>
</feature>
<feature type="compositionally biased region" description="Low complexity" evidence="5">
    <location>
        <begin position="703"/>
        <end position="717"/>
    </location>
</feature>
<protein>
    <submittedName>
        <fullName evidence="7">WD40-repeat-containing domain protein</fullName>
    </submittedName>
</protein>
<dbReference type="SMART" id="SM00256">
    <property type="entry name" value="FBOX"/>
    <property type="match status" value="1"/>
</dbReference>
<dbReference type="PROSITE" id="PS50082">
    <property type="entry name" value="WD_REPEATS_2"/>
    <property type="match status" value="4"/>
</dbReference>
<feature type="repeat" description="WD" evidence="4">
    <location>
        <begin position="534"/>
        <end position="573"/>
    </location>
</feature>
<dbReference type="CDD" id="cd00200">
    <property type="entry name" value="WD40"/>
    <property type="match status" value="1"/>
</dbReference>
<dbReference type="OrthoDB" id="19711at2759"/>
<gene>
    <name evidence="7" type="ORF">BKA67DRAFT_512552</name>
</gene>
<dbReference type="Pfam" id="PF00400">
    <property type="entry name" value="WD40"/>
    <property type="match status" value="5"/>
</dbReference>
<feature type="compositionally biased region" description="Pro residues" evidence="5">
    <location>
        <begin position="886"/>
        <end position="895"/>
    </location>
</feature>
<name>A0A9P8USG4_9PEZI</name>
<evidence type="ECO:0000313" key="8">
    <source>
        <dbReference type="Proteomes" id="UP000758603"/>
    </source>
</evidence>
<evidence type="ECO:0000256" key="3">
    <source>
        <dbReference type="ARBA" id="ARBA00022737"/>
    </source>
</evidence>
<dbReference type="InterPro" id="IPR015943">
    <property type="entry name" value="WD40/YVTN_repeat-like_dom_sf"/>
</dbReference>
<feature type="region of interest" description="Disordered" evidence="5">
    <location>
        <begin position="694"/>
        <end position="744"/>
    </location>
</feature>
<keyword evidence="8" id="KW-1185">Reference proteome</keyword>
<dbReference type="AlphaFoldDB" id="A0A9P8USG4"/>
<dbReference type="PROSITE" id="PS50294">
    <property type="entry name" value="WD_REPEATS_REGION"/>
    <property type="match status" value="3"/>
</dbReference>
<dbReference type="InterPro" id="IPR036322">
    <property type="entry name" value="WD40_repeat_dom_sf"/>
</dbReference>
<feature type="repeat" description="WD" evidence="4">
    <location>
        <begin position="327"/>
        <end position="366"/>
    </location>
</feature>
<feature type="compositionally biased region" description="Pro residues" evidence="5">
    <location>
        <begin position="727"/>
        <end position="736"/>
    </location>
</feature>
<feature type="domain" description="F-box" evidence="6">
    <location>
        <begin position="86"/>
        <end position="132"/>
    </location>
</feature>
<dbReference type="SUPFAM" id="SSF81383">
    <property type="entry name" value="F-box domain"/>
    <property type="match status" value="1"/>
</dbReference>
<dbReference type="RefSeq" id="XP_045961861.1">
    <property type="nucleotide sequence ID" value="XM_046097485.1"/>
</dbReference>
<evidence type="ECO:0000256" key="4">
    <source>
        <dbReference type="PROSITE-ProRule" id="PRU00221"/>
    </source>
</evidence>
<keyword evidence="2 4" id="KW-0853">WD repeat</keyword>
<dbReference type="Gene3D" id="1.20.1280.50">
    <property type="match status" value="1"/>
</dbReference>
<feature type="region of interest" description="Disordered" evidence="5">
    <location>
        <begin position="198"/>
        <end position="227"/>
    </location>
</feature>
<dbReference type="PRINTS" id="PR00320">
    <property type="entry name" value="GPROTEINBRPT"/>
</dbReference>
<evidence type="ECO:0000259" key="6">
    <source>
        <dbReference type="PROSITE" id="PS50181"/>
    </source>
</evidence>
<comment type="similarity">
    <text evidence="1">Belongs to the WD repeat MET30/SCONB/SCON-2 family.</text>
</comment>
<dbReference type="GeneID" id="70126377"/>
<dbReference type="PROSITE" id="PS50181">
    <property type="entry name" value="FBOX"/>
    <property type="match status" value="1"/>
</dbReference>
<dbReference type="Gene3D" id="2.130.10.10">
    <property type="entry name" value="YVTN repeat-like/Quinoprotein amine dehydrogenase"/>
    <property type="match status" value="2"/>
</dbReference>
<evidence type="ECO:0000256" key="5">
    <source>
        <dbReference type="SAM" id="MobiDB-lite"/>
    </source>
</evidence>
<feature type="compositionally biased region" description="Low complexity" evidence="5">
    <location>
        <begin position="846"/>
        <end position="858"/>
    </location>
</feature>
<dbReference type="InterPro" id="IPR020472">
    <property type="entry name" value="WD40_PAC1"/>
</dbReference>
<dbReference type="InterPro" id="IPR019775">
    <property type="entry name" value="WD40_repeat_CS"/>
</dbReference>
<evidence type="ECO:0000256" key="2">
    <source>
        <dbReference type="ARBA" id="ARBA00022574"/>
    </source>
</evidence>
<feature type="region of interest" description="Disordered" evidence="5">
    <location>
        <begin position="623"/>
        <end position="645"/>
    </location>
</feature>
<dbReference type="Pfam" id="PF12937">
    <property type="entry name" value="F-box-like"/>
    <property type="match status" value="1"/>
</dbReference>
<reference evidence="7" key="1">
    <citation type="journal article" date="2021" name="Nat. Commun.">
        <title>Genetic determinants of endophytism in the Arabidopsis root mycobiome.</title>
        <authorList>
            <person name="Mesny F."/>
            <person name="Miyauchi S."/>
            <person name="Thiergart T."/>
            <person name="Pickel B."/>
            <person name="Atanasova L."/>
            <person name="Karlsson M."/>
            <person name="Huettel B."/>
            <person name="Barry K.W."/>
            <person name="Haridas S."/>
            <person name="Chen C."/>
            <person name="Bauer D."/>
            <person name="Andreopoulos W."/>
            <person name="Pangilinan J."/>
            <person name="LaButti K."/>
            <person name="Riley R."/>
            <person name="Lipzen A."/>
            <person name="Clum A."/>
            <person name="Drula E."/>
            <person name="Henrissat B."/>
            <person name="Kohler A."/>
            <person name="Grigoriev I.V."/>
            <person name="Martin F.M."/>
            <person name="Hacquard S."/>
        </authorList>
    </citation>
    <scope>NUCLEOTIDE SEQUENCE</scope>
    <source>
        <strain evidence="7">MPI-SDFR-AT-0073</strain>
    </source>
</reference>
<feature type="repeat" description="WD" evidence="4">
    <location>
        <begin position="368"/>
        <end position="411"/>
    </location>
</feature>
<evidence type="ECO:0000256" key="1">
    <source>
        <dbReference type="ARBA" id="ARBA00007968"/>
    </source>
</evidence>
<accession>A0A9P8USG4</accession>
<dbReference type="PANTHER" id="PTHR14604:SF4">
    <property type="entry name" value="F-BOX DOMAIN-CONTAINING PROTEIN"/>
    <property type="match status" value="1"/>
</dbReference>
<dbReference type="InterPro" id="IPR001680">
    <property type="entry name" value="WD40_rpt"/>
</dbReference>